<feature type="domain" description="NusB/RsmB/TIM44" evidence="7">
    <location>
        <begin position="13"/>
        <end position="135"/>
    </location>
</feature>
<evidence type="ECO:0000256" key="5">
    <source>
        <dbReference type="ARBA" id="ARBA00023163"/>
    </source>
</evidence>
<reference evidence="8 9" key="1">
    <citation type="submission" date="2016-11" db="EMBL/GenBank/DDBJ databases">
        <authorList>
            <person name="Jaros S."/>
            <person name="Januszkiewicz K."/>
            <person name="Wedrychowicz H."/>
        </authorList>
    </citation>
    <scope>NUCLEOTIDE SEQUENCE [LARGE SCALE GENOMIC DNA]</scope>
    <source>
        <strain evidence="8 9">DSM 17737</strain>
    </source>
</reference>
<dbReference type="RefSeq" id="WP_074200849.1">
    <property type="nucleotide sequence ID" value="NZ_FSRE01000001.1"/>
</dbReference>
<dbReference type="GO" id="GO:0005829">
    <property type="term" value="C:cytosol"/>
    <property type="evidence" value="ECO:0007669"/>
    <property type="project" value="TreeGrafter"/>
</dbReference>
<evidence type="ECO:0000259" key="7">
    <source>
        <dbReference type="Pfam" id="PF01029"/>
    </source>
</evidence>
<keyword evidence="3 6" id="KW-0694">RNA-binding</keyword>
<organism evidence="8 9">
    <name type="scientific">Sulfurivirga caldicuralii</name>
    <dbReference type="NCBI Taxonomy" id="364032"/>
    <lineage>
        <taxon>Bacteria</taxon>
        <taxon>Pseudomonadati</taxon>
        <taxon>Pseudomonadota</taxon>
        <taxon>Gammaproteobacteria</taxon>
        <taxon>Thiotrichales</taxon>
        <taxon>Piscirickettsiaceae</taxon>
        <taxon>Sulfurivirga</taxon>
    </lineage>
</organism>
<dbReference type="InterPro" id="IPR006027">
    <property type="entry name" value="NusB_RsmB_TIM44"/>
</dbReference>
<evidence type="ECO:0000313" key="8">
    <source>
        <dbReference type="EMBL" id="SIN77239.1"/>
    </source>
</evidence>
<gene>
    <name evidence="6" type="primary">nusB</name>
    <name evidence="8" type="ORF">SAMN05443662_0555</name>
</gene>
<dbReference type="SUPFAM" id="SSF48013">
    <property type="entry name" value="NusB-like"/>
    <property type="match status" value="1"/>
</dbReference>
<evidence type="ECO:0000313" key="9">
    <source>
        <dbReference type="Proteomes" id="UP000198461"/>
    </source>
</evidence>
<comment type="function">
    <text evidence="6">Involved in transcription antitermination. Required for transcription of ribosomal RNA (rRNA) genes. Binds specifically to the boxA antiterminator sequence of the ribosomal RNA (rrn) operons.</text>
</comment>
<dbReference type="EMBL" id="FSRE01000001">
    <property type="protein sequence ID" value="SIN77239.1"/>
    <property type="molecule type" value="Genomic_DNA"/>
</dbReference>
<keyword evidence="5 6" id="KW-0804">Transcription</keyword>
<dbReference type="PANTHER" id="PTHR11078:SF3">
    <property type="entry name" value="ANTITERMINATION NUSB DOMAIN-CONTAINING PROTEIN"/>
    <property type="match status" value="1"/>
</dbReference>
<evidence type="ECO:0000256" key="3">
    <source>
        <dbReference type="ARBA" id="ARBA00022884"/>
    </source>
</evidence>
<dbReference type="InterPro" id="IPR011605">
    <property type="entry name" value="NusB_fam"/>
</dbReference>
<dbReference type="Gene3D" id="1.10.940.10">
    <property type="entry name" value="NusB-like"/>
    <property type="match status" value="1"/>
</dbReference>
<dbReference type="AlphaFoldDB" id="A0A1N6E2J5"/>
<sequence length="148" mass="17276">MKVNPNLSHRTLARQLAIQSLYQHEIAGTPWIELERQAMERPEFDKIDQNLYRNAVRYITAHRDELDAFYKPYLDRAFSLIDPIERSILRLGTWELTQTPEVPYRTVIDEAVELAKDFGAEESYKYINAVLDKVAEQVRQAEKAASNH</sequence>
<accession>A0A1N6E2J5</accession>
<evidence type="ECO:0000256" key="1">
    <source>
        <dbReference type="ARBA" id="ARBA00005952"/>
    </source>
</evidence>
<dbReference type="GO" id="GO:0003723">
    <property type="term" value="F:RNA binding"/>
    <property type="evidence" value="ECO:0007669"/>
    <property type="project" value="UniProtKB-UniRule"/>
</dbReference>
<evidence type="ECO:0000256" key="4">
    <source>
        <dbReference type="ARBA" id="ARBA00023015"/>
    </source>
</evidence>
<keyword evidence="2 6" id="KW-0889">Transcription antitermination</keyword>
<dbReference type="NCBIfam" id="TIGR01951">
    <property type="entry name" value="nusB"/>
    <property type="match status" value="1"/>
</dbReference>
<dbReference type="InterPro" id="IPR035926">
    <property type="entry name" value="NusB-like_sf"/>
</dbReference>
<dbReference type="GO" id="GO:0031564">
    <property type="term" value="P:transcription antitermination"/>
    <property type="evidence" value="ECO:0007669"/>
    <property type="project" value="UniProtKB-KW"/>
</dbReference>
<dbReference type="GO" id="GO:0006353">
    <property type="term" value="P:DNA-templated transcription termination"/>
    <property type="evidence" value="ECO:0007669"/>
    <property type="project" value="UniProtKB-UniRule"/>
</dbReference>
<name>A0A1N6E2J5_9GAMM</name>
<dbReference type="PANTHER" id="PTHR11078">
    <property type="entry name" value="N UTILIZATION SUBSTANCE PROTEIN B-RELATED"/>
    <property type="match status" value="1"/>
</dbReference>
<dbReference type="Pfam" id="PF01029">
    <property type="entry name" value="NusB"/>
    <property type="match status" value="1"/>
</dbReference>
<dbReference type="OrthoDB" id="9789556at2"/>
<proteinExistence type="inferred from homology"/>
<evidence type="ECO:0000256" key="6">
    <source>
        <dbReference type="HAMAP-Rule" id="MF_00073"/>
    </source>
</evidence>
<dbReference type="Proteomes" id="UP000198461">
    <property type="component" value="Unassembled WGS sequence"/>
</dbReference>
<dbReference type="HAMAP" id="MF_00073">
    <property type="entry name" value="NusB"/>
    <property type="match status" value="1"/>
</dbReference>
<dbReference type="STRING" id="364032.SAMN05443662_0555"/>
<protein>
    <recommendedName>
        <fullName evidence="6">Transcription antitermination protein NusB</fullName>
    </recommendedName>
    <alternativeName>
        <fullName evidence="6">Antitermination factor NusB</fullName>
    </alternativeName>
</protein>
<evidence type="ECO:0000256" key="2">
    <source>
        <dbReference type="ARBA" id="ARBA00022814"/>
    </source>
</evidence>
<keyword evidence="4 6" id="KW-0805">Transcription regulation</keyword>
<comment type="similarity">
    <text evidence="1 6">Belongs to the NusB family.</text>
</comment>
<keyword evidence="9" id="KW-1185">Reference proteome</keyword>